<proteinExistence type="predicted"/>
<evidence type="ECO:0000313" key="1">
    <source>
        <dbReference type="EMBL" id="PAP75601.1"/>
    </source>
</evidence>
<name>A0A271IWJ0_9BACT</name>
<gene>
    <name evidence="1" type="ORF">BSZ37_03695</name>
</gene>
<accession>A0A271IWJ0</accession>
<dbReference type="SUPFAM" id="SSF75011">
    <property type="entry name" value="3-carboxy-cis,cis-mucoante lactonizing enzyme"/>
    <property type="match status" value="1"/>
</dbReference>
<dbReference type="Proteomes" id="UP000216339">
    <property type="component" value="Unassembled WGS sequence"/>
</dbReference>
<organism evidence="1 2">
    <name type="scientific">Rubrivirga marina</name>
    <dbReference type="NCBI Taxonomy" id="1196024"/>
    <lineage>
        <taxon>Bacteria</taxon>
        <taxon>Pseudomonadati</taxon>
        <taxon>Rhodothermota</taxon>
        <taxon>Rhodothermia</taxon>
        <taxon>Rhodothermales</taxon>
        <taxon>Rubricoccaceae</taxon>
        <taxon>Rubrivirga</taxon>
    </lineage>
</organism>
<dbReference type="EMBL" id="MQWD01000001">
    <property type="protein sequence ID" value="PAP75601.1"/>
    <property type="molecule type" value="Genomic_DNA"/>
</dbReference>
<evidence type="ECO:0000313" key="2">
    <source>
        <dbReference type="Proteomes" id="UP000216339"/>
    </source>
</evidence>
<reference evidence="1 2" key="1">
    <citation type="submission" date="2016-11" db="EMBL/GenBank/DDBJ databases">
        <title>Study of marine rhodopsin-containing bacteria.</title>
        <authorList>
            <person name="Yoshizawa S."/>
            <person name="Kumagai Y."/>
            <person name="Kogure K."/>
        </authorList>
    </citation>
    <scope>NUCLEOTIDE SEQUENCE [LARGE SCALE GENOMIC DNA]</scope>
    <source>
        <strain evidence="1 2">SAORIC-28</strain>
    </source>
</reference>
<dbReference type="AlphaFoldDB" id="A0A271IWJ0"/>
<keyword evidence="2" id="KW-1185">Reference proteome</keyword>
<comment type="caution">
    <text evidence="1">The sequence shown here is derived from an EMBL/GenBank/DDBJ whole genome shotgun (WGS) entry which is preliminary data.</text>
</comment>
<protein>
    <submittedName>
        <fullName evidence="1">Uncharacterized protein</fullName>
    </submittedName>
</protein>
<sequence>MAAIGCAVPPASTGPSRAAAHVFVWTGDAERTDSDFLAVLDADPASPTYGAVVTTLAVDAAGTDPHHTDHQMPPDGVLWANGFGSGDVFRFDLRDPRAPRLLGRFVVDGPFMHPHSVARLADGRVLATLQMRGHANAEAGALVELDAEGHLLRASDAADPDADPFIRPYSLAVVPALDRVVTTSADMHATEPSHVVQVWRLGDLSRVATVRLPPGPRGDEGVDPAEPRVLADGRTVLVSTFSCDLYRLDDLDTDAPSADFVHGFAGTNCALPVVAGRYWVQTVPDEHALVALDVSDPARPREAGRLTLAETDGPHWIALDPGGTRIVISGGGGTLERRVLLATLDPATGALALDDRFRDAGASAPGVSFDRAGWSHGATGPAIPHGAVFSRPAYE</sequence>